<sequence>MKFTTPYITLNEPIPAETLIYYSKQNAIYRSIIPAIILICAIPGLFYEKELSGLIPLSLFCLGAIILMGYNLKVFLTFAPQIIINEAGIRVANLPFVDWQHVSEAKVVGKLGRGWDFYFVYRSSVGKKKIRVKDLNIGSTELMVLLDAYKKGTTY</sequence>
<keyword evidence="3" id="KW-1185">Reference proteome</keyword>
<name>A0A7D4Q4A7_9SPHI</name>
<evidence type="ECO:0000256" key="1">
    <source>
        <dbReference type="SAM" id="Phobius"/>
    </source>
</evidence>
<keyword evidence="1" id="KW-0472">Membrane</keyword>
<proteinExistence type="predicted"/>
<organism evidence="2 3">
    <name type="scientific">Mucilaginibacter mali</name>
    <dbReference type="NCBI Taxonomy" id="2740462"/>
    <lineage>
        <taxon>Bacteria</taxon>
        <taxon>Pseudomonadati</taxon>
        <taxon>Bacteroidota</taxon>
        <taxon>Sphingobacteriia</taxon>
        <taxon>Sphingobacteriales</taxon>
        <taxon>Sphingobacteriaceae</taxon>
        <taxon>Mucilaginibacter</taxon>
    </lineage>
</organism>
<dbReference type="KEGG" id="mmab:HQ865_13970"/>
<accession>A0A7D4Q4A7</accession>
<dbReference type="AlphaFoldDB" id="A0A7D4Q4A7"/>
<protein>
    <submittedName>
        <fullName evidence="2">Uncharacterized protein</fullName>
    </submittedName>
</protein>
<dbReference type="Proteomes" id="UP000505355">
    <property type="component" value="Chromosome"/>
</dbReference>
<gene>
    <name evidence="2" type="ORF">HQ865_13970</name>
</gene>
<dbReference type="RefSeq" id="WP_173415478.1">
    <property type="nucleotide sequence ID" value="NZ_CP054139.1"/>
</dbReference>
<evidence type="ECO:0000313" key="3">
    <source>
        <dbReference type="Proteomes" id="UP000505355"/>
    </source>
</evidence>
<keyword evidence="1" id="KW-0812">Transmembrane</keyword>
<evidence type="ECO:0000313" key="2">
    <source>
        <dbReference type="EMBL" id="QKJ30807.1"/>
    </source>
</evidence>
<reference evidence="2 3" key="1">
    <citation type="submission" date="2020-05" db="EMBL/GenBank/DDBJ databases">
        <title>Mucilaginibacter mali sp. nov.</title>
        <authorList>
            <person name="Kim H.S."/>
            <person name="Lee K.C."/>
            <person name="Suh M.K."/>
            <person name="Kim J.-S."/>
            <person name="Han K.-I."/>
            <person name="Eom M.K."/>
            <person name="Shin Y.K."/>
            <person name="Lee J.-S."/>
        </authorList>
    </citation>
    <scope>NUCLEOTIDE SEQUENCE [LARGE SCALE GENOMIC DNA]</scope>
    <source>
        <strain evidence="2 3">G2-14</strain>
    </source>
</reference>
<keyword evidence="1" id="KW-1133">Transmembrane helix</keyword>
<feature type="transmembrane region" description="Helical" evidence="1">
    <location>
        <begin position="53"/>
        <end position="72"/>
    </location>
</feature>
<feature type="transmembrane region" description="Helical" evidence="1">
    <location>
        <begin position="27"/>
        <end position="47"/>
    </location>
</feature>
<dbReference type="EMBL" id="CP054139">
    <property type="protein sequence ID" value="QKJ30807.1"/>
    <property type="molecule type" value="Genomic_DNA"/>
</dbReference>